<reference evidence="2 3" key="1">
    <citation type="journal article" date="2016" name="PLoS ONE">
        <title>Whole-Genome Sequence Analysis of Bombella intestini LMG 28161T, a Novel Acetic Acid Bacterium Isolated from the Crop of a Red-Tailed Bumble Bee, Bombus lapidarius.</title>
        <authorList>
            <person name="Li L."/>
            <person name="Illeghems K."/>
            <person name="Van Kerrebroeck S."/>
            <person name="Borremans W."/>
            <person name="Cleenwerck I."/>
            <person name="Smagghe G."/>
            <person name="De Vuyst L."/>
            <person name="Vandamme P."/>
        </authorList>
    </citation>
    <scope>NUCLEOTIDE SEQUENCE [LARGE SCALE GENOMIC DNA]</scope>
    <source>
        <strain evidence="2 3">R-52487</strain>
    </source>
</reference>
<organism evidence="2 3">
    <name type="scientific">Bombella intestini</name>
    <dbReference type="NCBI Taxonomy" id="1539051"/>
    <lineage>
        <taxon>Bacteria</taxon>
        <taxon>Pseudomonadati</taxon>
        <taxon>Pseudomonadota</taxon>
        <taxon>Alphaproteobacteria</taxon>
        <taxon>Acetobacterales</taxon>
        <taxon>Acetobacteraceae</taxon>
        <taxon>Bombella</taxon>
    </lineage>
</organism>
<evidence type="ECO:0000313" key="3">
    <source>
        <dbReference type="Proteomes" id="UP000200980"/>
    </source>
</evidence>
<proteinExistence type="predicted"/>
<comment type="caution">
    <text evidence="2">The sequence shown here is derived from an EMBL/GenBank/DDBJ whole genome shotgun (WGS) entry which is preliminary data.</text>
</comment>
<dbReference type="Proteomes" id="UP000200980">
    <property type="component" value="Unassembled WGS sequence"/>
</dbReference>
<keyword evidence="1" id="KW-0472">Membrane</keyword>
<evidence type="ECO:0000313" key="2">
    <source>
        <dbReference type="EMBL" id="OOL17333.1"/>
    </source>
</evidence>
<sequence length="81" mass="8855">MADAINIDELKSKAEEAINTDELKAKAEQYAKRAQETLQSVSEELKEPKSRCQCVGHTLLWGGVVVAALAGLCAIGRWLKK</sequence>
<evidence type="ECO:0000256" key="1">
    <source>
        <dbReference type="SAM" id="Phobius"/>
    </source>
</evidence>
<dbReference type="AlphaFoldDB" id="A0A1S8GNA8"/>
<gene>
    <name evidence="2" type="ORF">AL01_08355</name>
</gene>
<dbReference type="EMBL" id="JATM01000005">
    <property type="protein sequence ID" value="OOL17333.1"/>
    <property type="molecule type" value="Genomic_DNA"/>
</dbReference>
<dbReference type="OrthoDB" id="7283220at2"/>
<keyword evidence="1" id="KW-1133">Transmembrane helix</keyword>
<keyword evidence="3" id="KW-1185">Reference proteome</keyword>
<dbReference type="RefSeq" id="WP_077397048.1">
    <property type="nucleotide sequence ID" value="NZ_JATM01000005.1"/>
</dbReference>
<accession>A0A1S8GNA8</accession>
<name>A0A1S8GNA8_9PROT</name>
<feature type="transmembrane region" description="Helical" evidence="1">
    <location>
        <begin position="59"/>
        <end position="79"/>
    </location>
</feature>
<keyword evidence="1" id="KW-0812">Transmembrane</keyword>
<protein>
    <submittedName>
        <fullName evidence="2">Uncharacterized protein</fullName>
    </submittedName>
</protein>